<dbReference type="EMBL" id="BHZD01000001">
    <property type="protein sequence ID" value="GCD43026.1"/>
    <property type="molecule type" value="Genomic_DNA"/>
</dbReference>
<name>A0A401W153_STREY</name>
<keyword evidence="4 7" id="KW-0560">Oxidoreductase</keyword>
<sequence length="410" mass="44746">MPSRIMLSPADIATLDLTDPRTHAEYDLSEVWRHLRRTQPFYWHPSVGGAPGFWVVSRHADVSEIYRDDKRFTSEKGNVLTTLLMGGDSAAGMMAAVTDGPRHADIRKILLKAFSPRALEGVVDHIRQSTRELLRDAVAREECDFARDVAADIPLTAICDLMGVPEADRAKVLELTATALGNDGAAQSPVAAWQARNDILAYFGTLAEERRRNPGDDAVSVLATGLIEGRPLTMDEIVVNCYSLIIGGDETSRMSMTGGVLALVEHPAQWRALKSGEADIATAVDEILRWTTPALHFGRTAMEDVPVGGQGQVIRAGDVVTLWSDSANMDEEVFDAPERFLLGRTPNKHLSFGYGPHFCLGAYLGRAEIAAMLTGLRELVASVELRGDTRRNYSNLLSGITSLPVTLRPE</sequence>
<dbReference type="Proteomes" id="UP000286746">
    <property type="component" value="Unassembled WGS sequence"/>
</dbReference>
<dbReference type="GO" id="GO:0020037">
    <property type="term" value="F:heme binding"/>
    <property type="evidence" value="ECO:0007669"/>
    <property type="project" value="InterPro"/>
</dbReference>
<keyword evidence="9" id="KW-1185">Reference proteome</keyword>
<evidence type="ECO:0000256" key="3">
    <source>
        <dbReference type="ARBA" id="ARBA00022723"/>
    </source>
</evidence>
<protein>
    <submittedName>
        <fullName evidence="8">Cytochrome P450</fullName>
    </submittedName>
</protein>
<dbReference type="RefSeq" id="WP_125054259.1">
    <property type="nucleotide sequence ID" value="NZ_BHZD01000001.1"/>
</dbReference>
<evidence type="ECO:0000313" key="9">
    <source>
        <dbReference type="Proteomes" id="UP000286746"/>
    </source>
</evidence>
<evidence type="ECO:0000256" key="6">
    <source>
        <dbReference type="ARBA" id="ARBA00023033"/>
    </source>
</evidence>
<comment type="similarity">
    <text evidence="1 7">Belongs to the cytochrome P450 family.</text>
</comment>
<evidence type="ECO:0000313" key="8">
    <source>
        <dbReference type="EMBL" id="GCD43026.1"/>
    </source>
</evidence>
<evidence type="ECO:0000256" key="7">
    <source>
        <dbReference type="RuleBase" id="RU000461"/>
    </source>
</evidence>
<evidence type="ECO:0000256" key="5">
    <source>
        <dbReference type="ARBA" id="ARBA00023004"/>
    </source>
</evidence>
<accession>A0A401W153</accession>
<dbReference type="AlphaFoldDB" id="A0A401W153"/>
<reference evidence="8 9" key="1">
    <citation type="submission" date="2018-11" db="EMBL/GenBank/DDBJ databases">
        <title>Whole genome sequence of Streptomyces paromomycinus NBRC 15454(T).</title>
        <authorList>
            <person name="Komaki H."/>
            <person name="Tamura T."/>
        </authorList>
    </citation>
    <scope>NUCLEOTIDE SEQUENCE [LARGE SCALE GENOMIC DNA]</scope>
    <source>
        <strain evidence="8 9">NBRC 15454</strain>
    </source>
</reference>
<keyword evidence="6 7" id="KW-0503">Monooxygenase</keyword>
<gene>
    <name evidence="8" type="ORF">GKJPGBOP_02702</name>
</gene>
<keyword evidence="2 7" id="KW-0349">Heme</keyword>
<dbReference type="PANTHER" id="PTHR46696">
    <property type="entry name" value="P450, PUTATIVE (EUROFUNG)-RELATED"/>
    <property type="match status" value="1"/>
</dbReference>
<dbReference type="GO" id="GO:0005506">
    <property type="term" value="F:iron ion binding"/>
    <property type="evidence" value="ECO:0007669"/>
    <property type="project" value="InterPro"/>
</dbReference>
<proteinExistence type="inferred from homology"/>
<dbReference type="InterPro" id="IPR017972">
    <property type="entry name" value="Cyt_P450_CS"/>
</dbReference>
<dbReference type="PRINTS" id="PR00359">
    <property type="entry name" value="BP450"/>
</dbReference>
<dbReference type="InterPro" id="IPR001128">
    <property type="entry name" value="Cyt_P450"/>
</dbReference>
<dbReference type="GO" id="GO:0006707">
    <property type="term" value="P:cholesterol catabolic process"/>
    <property type="evidence" value="ECO:0007669"/>
    <property type="project" value="TreeGrafter"/>
</dbReference>
<dbReference type="SUPFAM" id="SSF48264">
    <property type="entry name" value="Cytochrome P450"/>
    <property type="match status" value="1"/>
</dbReference>
<dbReference type="GO" id="GO:0036199">
    <property type="term" value="F:cholest-4-en-3-one 26-monooxygenase activity"/>
    <property type="evidence" value="ECO:0007669"/>
    <property type="project" value="TreeGrafter"/>
</dbReference>
<comment type="caution">
    <text evidence="8">The sequence shown here is derived from an EMBL/GenBank/DDBJ whole genome shotgun (WGS) entry which is preliminary data.</text>
</comment>
<dbReference type="GO" id="GO:0008395">
    <property type="term" value="F:steroid hydroxylase activity"/>
    <property type="evidence" value="ECO:0007669"/>
    <property type="project" value="TreeGrafter"/>
</dbReference>
<keyword evidence="5 7" id="KW-0408">Iron</keyword>
<dbReference type="PROSITE" id="PS00086">
    <property type="entry name" value="CYTOCHROME_P450"/>
    <property type="match status" value="1"/>
</dbReference>
<dbReference type="Pfam" id="PF00067">
    <property type="entry name" value="p450"/>
    <property type="match status" value="1"/>
</dbReference>
<dbReference type="InterPro" id="IPR036396">
    <property type="entry name" value="Cyt_P450_sf"/>
</dbReference>
<evidence type="ECO:0000256" key="4">
    <source>
        <dbReference type="ARBA" id="ARBA00023002"/>
    </source>
</evidence>
<evidence type="ECO:0000256" key="2">
    <source>
        <dbReference type="ARBA" id="ARBA00022617"/>
    </source>
</evidence>
<dbReference type="PANTHER" id="PTHR46696:SF4">
    <property type="entry name" value="BIOTIN BIOSYNTHESIS CYTOCHROME P450"/>
    <property type="match status" value="1"/>
</dbReference>
<dbReference type="InterPro" id="IPR002397">
    <property type="entry name" value="Cyt_P450_B"/>
</dbReference>
<keyword evidence="3 7" id="KW-0479">Metal-binding</keyword>
<evidence type="ECO:0000256" key="1">
    <source>
        <dbReference type="ARBA" id="ARBA00010617"/>
    </source>
</evidence>
<organism evidence="8 9">
    <name type="scientific">Streptomyces paromomycinus</name>
    <name type="common">Streptomyces rimosus subsp. paromomycinus</name>
    <dbReference type="NCBI Taxonomy" id="92743"/>
    <lineage>
        <taxon>Bacteria</taxon>
        <taxon>Bacillati</taxon>
        <taxon>Actinomycetota</taxon>
        <taxon>Actinomycetes</taxon>
        <taxon>Kitasatosporales</taxon>
        <taxon>Streptomycetaceae</taxon>
        <taxon>Streptomyces</taxon>
    </lineage>
</organism>
<dbReference type="CDD" id="cd11033">
    <property type="entry name" value="CYP142-like"/>
    <property type="match status" value="1"/>
</dbReference>
<dbReference type="FunFam" id="1.10.630.10:FF:000018">
    <property type="entry name" value="Cytochrome P450 monooxygenase"/>
    <property type="match status" value="1"/>
</dbReference>
<dbReference type="Gene3D" id="1.10.630.10">
    <property type="entry name" value="Cytochrome P450"/>
    <property type="match status" value="1"/>
</dbReference>